<evidence type="ECO:0000313" key="2">
    <source>
        <dbReference type="EMBL" id="AUP78280.1"/>
    </source>
</evidence>
<protein>
    <submittedName>
        <fullName evidence="2">Uncharacterized protein</fullName>
    </submittedName>
</protein>
<dbReference type="Proteomes" id="UP000235826">
    <property type="component" value="Chromosome"/>
</dbReference>
<sequence>MKSKIFKIVLPAITLIFAITASLAFTANEALTDGWYLDSNEECLFITPPEECDITGDEDCTMFIFGTGPNTIIHQESQCLIPLKRPAQ</sequence>
<evidence type="ECO:0000313" key="3">
    <source>
        <dbReference type="Proteomes" id="UP000235826"/>
    </source>
</evidence>
<keyword evidence="1" id="KW-0732">Signal</keyword>
<evidence type="ECO:0000256" key="1">
    <source>
        <dbReference type="SAM" id="SignalP"/>
    </source>
</evidence>
<dbReference type="KEGG" id="fek:C1H87_05945"/>
<accession>A0A2K9PMK4</accession>
<keyword evidence="3" id="KW-1185">Reference proteome</keyword>
<dbReference type="AlphaFoldDB" id="A0A2K9PMK4"/>
<dbReference type="InterPro" id="IPR045391">
    <property type="entry name" value="DUF6520"/>
</dbReference>
<feature type="chain" id="PRO_5014746318" evidence="1">
    <location>
        <begin position="27"/>
        <end position="88"/>
    </location>
</feature>
<gene>
    <name evidence="2" type="ORF">C1H87_05945</name>
</gene>
<feature type="signal peptide" evidence="1">
    <location>
        <begin position="1"/>
        <end position="26"/>
    </location>
</feature>
<reference evidence="2 3" key="1">
    <citation type="submission" date="2018-01" db="EMBL/GenBank/DDBJ databases">
        <title>Complete genome sequence of Flavivirga eckloniae ECD14 isolated from seaweed Ecklonia cava.</title>
        <authorList>
            <person name="Lee J.H."/>
            <person name="Baik K.S."/>
            <person name="Seong C.N."/>
        </authorList>
    </citation>
    <scope>NUCLEOTIDE SEQUENCE [LARGE SCALE GENOMIC DNA]</scope>
    <source>
        <strain evidence="2 3">ECD14</strain>
    </source>
</reference>
<dbReference type="OrthoDB" id="1179119at2"/>
<dbReference type="RefSeq" id="WP_102754936.1">
    <property type="nucleotide sequence ID" value="NZ_CP025791.1"/>
</dbReference>
<organism evidence="2 3">
    <name type="scientific">Flavivirga eckloniae</name>
    <dbReference type="NCBI Taxonomy" id="1803846"/>
    <lineage>
        <taxon>Bacteria</taxon>
        <taxon>Pseudomonadati</taxon>
        <taxon>Bacteroidota</taxon>
        <taxon>Flavobacteriia</taxon>
        <taxon>Flavobacteriales</taxon>
        <taxon>Flavobacteriaceae</taxon>
        <taxon>Flavivirga</taxon>
    </lineage>
</organism>
<proteinExistence type="predicted"/>
<dbReference type="Pfam" id="PF20130">
    <property type="entry name" value="DUF6520"/>
    <property type="match status" value="1"/>
</dbReference>
<name>A0A2K9PMK4_9FLAO</name>
<dbReference type="EMBL" id="CP025791">
    <property type="protein sequence ID" value="AUP78280.1"/>
    <property type="molecule type" value="Genomic_DNA"/>
</dbReference>